<dbReference type="Pfam" id="PF13495">
    <property type="entry name" value="Phage_int_SAM_4"/>
    <property type="match status" value="1"/>
</dbReference>
<dbReference type="PANTHER" id="PTHR30349:SF81">
    <property type="entry name" value="TYROSINE RECOMBINASE XERC"/>
    <property type="match status" value="1"/>
</dbReference>
<feature type="domain" description="Tyr recombinase" evidence="7">
    <location>
        <begin position="115"/>
        <end position="286"/>
    </location>
</feature>
<dbReference type="InterPro" id="IPR010998">
    <property type="entry name" value="Integrase_recombinase_N"/>
</dbReference>
<keyword evidence="3" id="KW-0229">DNA integration</keyword>
<dbReference type="Pfam" id="PF00589">
    <property type="entry name" value="Phage_integrase"/>
    <property type="match status" value="1"/>
</dbReference>
<dbReference type="InterPro" id="IPR002104">
    <property type="entry name" value="Integrase_catalytic"/>
</dbReference>
<evidence type="ECO:0000256" key="1">
    <source>
        <dbReference type="ARBA" id="ARBA00003283"/>
    </source>
</evidence>
<reference evidence="9" key="1">
    <citation type="journal article" date="2021" name="PeerJ">
        <title>Extensive microbial diversity within the chicken gut microbiome revealed by metagenomics and culture.</title>
        <authorList>
            <person name="Gilroy R."/>
            <person name="Ravi A."/>
            <person name="Getino M."/>
            <person name="Pursley I."/>
            <person name="Horton D.L."/>
            <person name="Alikhan N.F."/>
            <person name="Baker D."/>
            <person name="Gharbi K."/>
            <person name="Hall N."/>
            <person name="Watson M."/>
            <person name="Adriaenssens E.M."/>
            <person name="Foster-Nyarko E."/>
            <person name="Jarju S."/>
            <person name="Secka A."/>
            <person name="Antonio M."/>
            <person name="Oren A."/>
            <person name="Chaudhuri R.R."/>
            <person name="La Ragione R."/>
            <person name="Hildebrand F."/>
            <person name="Pallen M.J."/>
        </authorList>
    </citation>
    <scope>NUCLEOTIDE SEQUENCE</scope>
    <source>
        <strain evidence="9">ChiSjej5B23-15282</strain>
    </source>
</reference>
<evidence type="ECO:0000259" key="7">
    <source>
        <dbReference type="PROSITE" id="PS51898"/>
    </source>
</evidence>
<dbReference type="InterPro" id="IPR011010">
    <property type="entry name" value="DNA_brk_join_enz"/>
</dbReference>
<dbReference type="Proteomes" id="UP000824243">
    <property type="component" value="Unassembled WGS sequence"/>
</dbReference>
<evidence type="ECO:0000259" key="8">
    <source>
        <dbReference type="PROSITE" id="PS51900"/>
    </source>
</evidence>
<dbReference type="SUPFAM" id="SSF56349">
    <property type="entry name" value="DNA breaking-rejoining enzymes"/>
    <property type="match status" value="1"/>
</dbReference>
<comment type="caution">
    <text evidence="9">The sequence shown here is derived from an EMBL/GenBank/DDBJ whole genome shotgun (WGS) entry which is preliminary data.</text>
</comment>
<comment type="similarity">
    <text evidence="2">Belongs to the 'phage' integrase family.</text>
</comment>
<dbReference type="InterPro" id="IPR004107">
    <property type="entry name" value="Integrase_SAM-like_N"/>
</dbReference>
<name>A0A9D2AS68_9FIRM</name>
<evidence type="ECO:0000256" key="5">
    <source>
        <dbReference type="ARBA" id="ARBA00023172"/>
    </source>
</evidence>
<proteinExistence type="inferred from homology"/>
<dbReference type="InterPro" id="IPR050090">
    <property type="entry name" value="Tyrosine_recombinase_XerCD"/>
</dbReference>
<dbReference type="AlphaFoldDB" id="A0A9D2AS68"/>
<dbReference type="InterPro" id="IPR044068">
    <property type="entry name" value="CB"/>
</dbReference>
<keyword evidence="4 6" id="KW-0238">DNA-binding</keyword>
<dbReference type="PROSITE" id="PS51900">
    <property type="entry name" value="CB"/>
    <property type="match status" value="1"/>
</dbReference>
<protein>
    <submittedName>
        <fullName evidence="9">Phage integrase N-terminal SAM-like domain-containing protein</fullName>
    </submittedName>
</protein>
<reference evidence="9" key="2">
    <citation type="submission" date="2021-04" db="EMBL/GenBank/DDBJ databases">
        <authorList>
            <person name="Gilroy R."/>
        </authorList>
    </citation>
    <scope>NUCLEOTIDE SEQUENCE</scope>
    <source>
        <strain evidence="9">ChiSjej5B23-15282</strain>
    </source>
</reference>
<dbReference type="GO" id="GO:0015074">
    <property type="term" value="P:DNA integration"/>
    <property type="evidence" value="ECO:0007669"/>
    <property type="project" value="UniProtKB-KW"/>
</dbReference>
<dbReference type="PROSITE" id="PS51898">
    <property type="entry name" value="TYR_RECOMBINASE"/>
    <property type="match status" value="1"/>
</dbReference>
<gene>
    <name evidence="9" type="ORF">H9981_02875</name>
</gene>
<accession>A0A9D2AS68</accession>
<evidence type="ECO:0000256" key="6">
    <source>
        <dbReference type="PROSITE-ProRule" id="PRU01248"/>
    </source>
</evidence>
<dbReference type="Gene3D" id="1.10.150.130">
    <property type="match status" value="1"/>
</dbReference>
<dbReference type="InterPro" id="IPR013762">
    <property type="entry name" value="Integrase-like_cat_sf"/>
</dbReference>
<comment type="function">
    <text evidence="1">Site-specific tyrosine recombinase, which acts by catalyzing the cutting and rejoining of the recombining DNA molecules.</text>
</comment>
<evidence type="ECO:0000313" key="10">
    <source>
        <dbReference type="Proteomes" id="UP000824243"/>
    </source>
</evidence>
<dbReference type="GO" id="GO:0006310">
    <property type="term" value="P:DNA recombination"/>
    <property type="evidence" value="ECO:0007669"/>
    <property type="project" value="UniProtKB-KW"/>
</dbReference>
<evidence type="ECO:0000256" key="2">
    <source>
        <dbReference type="ARBA" id="ARBA00008857"/>
    </source>
</evidence>
<organism evidence="9 10">
    <name type="scientific">Candidatus Mediterraneibacter caccavium</name>
    <dbReference type="NCBI Taxonomy" id="2838661"/>
    <lineage>
        <taxon>Bacteria</taxon>
        <taxon>Bacillati</taxon>
        <taxon>Bacillota</taxon>
        <taxon>Clostridia</taxon>
        <taxon>Lachnospirales</taxon>
        <taxon>Lachnospiraceae</taxon>
        <taxon>Mediterraneibacter</taxon>
    </lineage>
</organism>
<keyword evidence="5" id="KW-0233">DNA recombination</keyword>
<dbReference type="EMBL" id="DXFA01000053">
    <property type="protein sequence ID" value="HIX47950.1"/>
    <property type="molecule type" value="Genomic_DNA"/>
</dbReference>
<evidence type="ECO:0000313" key="9">
    <source>
        <dbReference type="EMBL" id="HIX47950.1"/>
    </source>
</evidence>
<dbReference type="GO" id="GO:0003677">
    <property type="term" value="F:DNA binding"/>
    <property type="evidence" value="ECO:0007669"/>
    <property type="project" value="UniProtKB-UniRule"/>
</dbReference>
<dbReference type="PANTHER" id="PTHR30349">
    <property type="entry name" value="PHAGE INTEGRASE-RELATED"/>
    <property type="match status" value="1"/>
</dbReference>
<evidence type="ECO:0000256" key="3">
    <source>
        <dbReference type="ARBA" id="ARBA00022908"/>
    </source>
</evidence>
<dbReference type="Gene3D" id="1.10.443.10">
    <property type="entry name" value="Intergrase catalytic core"/>
    <property type="match status" value="1"/>
</dbReference>
<sequence>MSQNVPEEFVNKNLWEMFRKRFKSHTTEASYWSDIMEFCRFCGKKAEDTEKGDADRYYAYMKERAESGKISPLTVTKKFRELHSFFKFAEEEAGHDAVYRDWFYPYLKNMEKEKGLARSIPVEDMDALLKAAADDLAAYTMLTLMYRAGLSSTEITELNGPDDLVLYGEDGYVLIPERREPCYIPPDAWAILMEYLDQREVHPSLFYNRSGRRLNTMYISRMMKKYCQKAGISQYSAEAVRNCCAFNLFSYGATPGQVAEQMGRTQQQIRRYKGVSYRGNLRRKADELVKIRIESPR</sequence>
<feature type="domain" description="Core-binding (CB)" evidence="8">
    <location>
        <begin position="5"/>
        <end position="90"/>
    </location>
</feature>
<evidence type="ECO:0000256" key="4">
    <source>
        <dbReference type="ARBA" id="ARBA00023125"/>
    </source>
</evidence>